<evidence type="ECO:0000259" key="1">
    <source>
        <dbReference type="Pfam" id="PF06527"/>
    </source>
</evidence>
<accession>A0ABT1AHK4</accession>
<comment type="caution">
    <text evidence="2">The sequence shown here is derived from an EMBL/GenBank/DDBJ whole genome shotgun (WGS) entry which is preliminary data.</text>
</comment>
<dbReference type="Pfam" id="PF06527">
    <property type="entry name" value="TniQ"/>
    <property type="match status" value="1"/>
</dbReference>
<dbReference type="RefSeq" id="WP_252678214.1">
    <property type="nucleotide sequence ID" value="NZ_JAMXHT010000002.1"/>
</dbReference>
<dbReference type="EMBL" id="JAMXHT010000002">
    <property type="protein sequence ID" value="MCO5397880.1"/>
    <property type="molecule type" value="Genomic_DNA"/>
</dbReference>
<evidence type="ECO:0000313" key="2">
    <source>
        <dbReference type="EMBL" id="MCO5397880.1"/>
    </source>
</evidence>
<dbReference type="Proteomes" id="UP001162811">
    <property type="component" value="Unassembled WGS sequence"/>
</dbReference>
<keyword evidence="3" id="KW-1185">Reference proteome</keyword>
<reference evidence="2" key="1">
    <citation type="submission" date="2022-06" db="EMBL/GenBank/DDBJ databases">
        <authorList>
            <person name="Lu C.-H."/>
        </authorList>
    </citation>
    <scope>NUCLEOTIDE SEQUENCE</scope>
    <source>
        <strain evidence="2">21MJYT02-11</strain>
    </source>
</reference>
<reference evidence="2" key="2">
    <citation type="journal article" date="2023" name="Front. Microbiol.">
        <title>Ralstonia chuxiongensis sp. nov., Ralstonia mojiangensis sp. nov., and Ralstonia soli sp. nov., isolated from tobacco fields, are three novel species in the family Burkholderiaceae.</title>
        <authorList>
            <person name="Lu C.H."/>
            <person name="Zhang Y.Y."/>
            <person name="Jiang N."/>
            <person name="Chen W."/>
            <person name="Shao X."/>
            <person name="Zhao Z.M."/>
            <person name="Lu W.L."/>
            <person name="Hu X."/>
            <person name="Xi Y.X."/>
            <person name="Zou S.Y."/>
            <person name="Wei Q.J."/>
            <person name="Lin Z.L."/>
            <person name="Gong L."/>
            <person name="Gai X.T."/>
            <person name="Zhang L.Q."/>
            <person name="Li J.Y."/>
            <person name="Jin Y."/>
            <person name="Xia Z.Y."/>
        </authorList>
    </citation>
    <scope>NUCLEOTIDE SEQUENCE</scope>
    <source>
        <strain evidence="2">21MJYT02-11</strain>
    </source>
</reference>
<feature type="domain" description="TniQ" evidence="1">
    <location>
        <begin position="7"/>
        <end position="125"/>
    </location>
</feature>
<sequence>MDSDLLPLPHESLFSMLARIARANLCNASQASVLFLGNPRSTRMPFLCYERGGRSAELVRRRLANRTDWPMTAIHPTELASLDTYHGVWFDRNLVLCPHCIGHRYHSHWHQLVGLQLCPWHGTPLQRACQYCDTPFRPYAASMSMFHSLYSCHHCHAAYHPDVFALETGALWKEAEVLDRAFSGYRQWARRVAATLRHYEVRHQWSENCIEQWWTVDEAMRAMADLAGPSPPGCQSLTGGVTHYVWPLRPSAGLGARDTLYESAWNTHQATHVYTATLEDLRTWILDTHRLPKKAGLSPQIFENNAIQIGNWPPAALAYMLLRLTWECPDTWSPAAKIRVRQMVEPSRVQELWHVVYEPRTTRVLTFATFAALYWMIKRADGPTLPRYRGDDRITTAYLGQAGRLRFGAVWFPTIPGLLEEEARDTRYLNLAAL</sequence>
<protein>
    <submittedName>
        <fullName evidence="2">TniQ family protein</fullName>
    </submittedName>
</protein>
<dbReference type="InterPro" id="IPR009492">
    <property type="entry name" value="TniQ"/>
</dbReference>
<organism evidence="2 3">
    <name type="scientific">Ralstonia soli</name>
    <dbReference type="NCBI Taxonomy" id="2953896"/>
    <lineage>
        <taxon>Bacteria</taxon>
        <taxon>Pseudomonadati</taxon>
        <taxon>Pseudomonadota</taxon>
        <taxon>Betaproteobacteria</taxon>
        <taxon>Burkholderiales</taxon>
        <taxon>Burkholderiaceae</taxon>
        <taxon>Ralstonia</taxon>
    </lineage>
</organism>
<gene>
    <name evidence="2" type="ORF">NG900_06645</name>
</gene>
<name>A0ABT1AHK4_9RALS</name>
<evidence type="ECO:0000313" key="3">
    <source>
        <dbReference type="Proteomes" id="UP001162811"/>
    </source>
</evidence>
<proteinExistence type="predicted"/>